<accession>A0A2P8IC14</accession>
<organism evidence="1 2">
    <name type="scientific">Saccharothrix carnea</name>
    <dbReference type="NCBI Taxonomy" id="1280637"/>
    <lineage>
        <taxon>Bacteria</taxon>
        <taxon>Bacillati</taxon>
        <taxon>Actinomycetota</taxon>
        <taxon>Actinomycetes</taxon>
        <taxon>Pseudonocardiales</taxon>
        <taxon>Pseudonocardiaceae</taxon>
        <taxon>Saccharothrix</taxon>
    </lineage>
</organism>
<dbReference type="Gene3D" id="2.40.10.10">
    <property type="entry name" value="Trypsin-like serine proteases"/>
    <property type="match status" value="1"/>
</dbReference>
<dbReference type="PANTHER" id="PTHR36234">
    <property type="entry name" value="LYSYL ENDOPEPTIDASE"/>
    <property type="match status" value="1"/>
</dbReference>
<reference evidence="1 2" key="1">
    <citation type="submission" date="2018-03" db="EMBL/GenBank/DDBJ databases">
        <title>Genomic Encyclopedia of Type Strains, Phase III (KMG-III): the genomes of soil and plant-associated and newly described type strains.</title>
        <authorList>
            <person name="Whitman W."/>
        </authorList>
    </citation>
    <scope>NUCLEOTIDE SEQUENCE [LARGE SCALE GENOMIC DNA]</scope>
    <source>
        <strain evidence="1 2">CGMCC 4.7097</strain>
    </source>
</reference>
<evidence type="ECO:0008006" key="3">
    <source>
        <dbReference type="Google" id="ProtNLM"/>
    </source>
</evidence>
<proteinExistence type="predicted"/>
<comment type="caution">
    <text evidence="1">The sequence shown here is derived from an EMBL/GenBank/DDBJ whole genome shotgun (WGS) entry which is preliminary data.</text>
</comment>
<gene>
    <name evidence="1" type="ORF">B0I31_104294</name>
</gene>
<evidence type="ECO:0000313" key="2">
    <source>
        <dbReference type="Proteomes" id="UP000241118"/>
    </source>
</evidence>
<sequence>MWTAVSTVTKVPVSYRCDTEGGSSGSPVLSRRTHEVIGLRHCGGCPNQGVRIDLVVAQIGSLP</sequence>
<dbReference type="InterPro" id="IPR043504">
    <property type="entry name" value="Peptidase_S1_PA_chymotrypsin"/>
</dbReference>
<dbReference type="Proteomes" id="UP000241118">
    <property type="component" value="Unassembled WGS sequence"/>
</dbReference>
<dbReference type="InterPro" id="IPR009003">
    <property type="entry name" value="Peptidase_S1_PA"/>
</dbReference>
<protein>
    <recommendedName>
        <fullName evidence="3">Trypsin</fullName>
    </recommendedName>
</protein>
<dbReference type="EMBL" id="PYAX01000004">
    <property type="protein sequence ID" value="PSL56003.1"/>
    <property type="molecule type" value="Genomic_DNA"/>
</dbReference>
<evidence type="ECO:0000313" key="1">
    <source>
        <dbReference type="EMBL" id="PSL56003.1"/>
    </source>
</evidence>
<dbReference type="SUPFAM" id="SSF50494">
    <property type="entry name" value="Trypsin-like serine proteases"/>
    <property type="match status" value="1"/>
</dbReference>
<name>A0A2P8IC14_SACCR</name>
<dbReference type="AlphaFoldDB" id="A0A2P8IC14"/>
<dbReference type="PANTHER" id="PTHR36234:SF5">
    <property type="entry name" value="LYSYL ENDOPEPTIDASE"/>
    <property type="match status" value="1"/>
</dbReference>
<keyword evidence="2" id="KW-1185">Reference proteome</keyword>